<dbReference type="Gene3D" id="3.30.420.40">
    <property type="match status" value="1"/>
</dbReference>
<organism evidence="10 11">
    <name type="scientific">Hamiltosporidium tvaerminnensis</name>
    <dbReference type="NCBI Taxonomy" id="1176355"/>
    <lineage>
        <taxon>Eukaryota</taxon>
        <taxon>Fungi</taxon>
        <taxon>Fungi incertae sedis</taxon>
        <taxon>Microsporidia</taxon>
        <taxon>Dubosqiidae</taxon>
        <taxon>Hamiltosporidium</taxon>
    </lineage>
</organism>
<dbReference type="AlphaFoldDB" id="A0A4Q9L243"/>
<dbReference type="Pfam" id="PF00349">
    <property type="entry name" value="Hexokinase_1"/>
    <property type="match status" value="1"/>
</dbReference>
<dbReference type="InterPro" id="IPR001312">
    <property type="entry name" value="Hexokinase"/>
</dbReference>
<proteinExistence type="inferred from homology"/>
<keyword evidence="2 6" id="KW-0808">Transferase</keyword>
<evidence type="ECO:0000256" key="3">
    <source>
        <dbReference type="ARBA" id="ARBA00022741"/>
    </source>
</evidence>
<comment type="similarity">
    <text evidence="1 6">Belongs to the hexokinase family.</text>
</comment>
<dbReference type="Proteomes" id="UP000292362">
    <property type="component" value="Unassembled WGS sequence"/>
</dbReference>
<reference evidence="10 11" key="1">
    <citation type="submission" date="2017-12" db="EMBL/GenBank/DDBJ databases">
        <authorList>
            <person name="Pombert J.-F."/>
            <person name="Haag K.L."/>
            <person name="Ebert D."/>
        </authorList>
    </citation>
    <scope>NUCLEOTIDE SEQUENCE [LARGE SCALE GENOMIC DNA]</scope>
    <source>
        <strain evidence="10">FI-OER-3-3</strain>
    </source>
</reference>
<feature type="domain" description="Hexokinase N-terminal" evidence="8">
    <location>
        <begin position="76"/>
        <end position="214"/>
    </location>
</feature>
<dbReference type="EC" id="2.7.1.-" evidence="6"/>
<dbReference type="VEuPathDB" id="MicrosporidiaDB:CWI37_0811p0020"/>
<evidence type="ECO:0000259" key="8">
    <source>
        <dbReference type="Pfam" id="PF00349"/>
    </source>
</evidence>
<evidence type="ECO:0000256" key="4">
    <source>
        <dbReference type="ARBA" id="ARBA00022777"/>
    </source>
</evidence>
<dbReference type="GO" id="GO:0005829">
    <property type="term" value="C:cytosol"/>
    <property type="evidence" value="ECO:0007669"/>
    <property type="project" value="TreeGrafter"/>
</dbReference>
<dbReference type="GO" id="GO:0001678">
    <property type="term" value="P:intracellular glucose homeostasis"/>
    <property type="evidence" value="ECO:0007669"/>
    <property type="project" value="InterPro"/>
</dbReference>
<evidence type="ECO:0000256" key="5">
    <source>
        <dbReference type="ARBA" id="ARBA00022840"/>
    </source>
</evidence>
<dbReference type="GO" id="GO:0006013">
    <property type="term" value="P:mannose metabolic process"/>
    <property type="evidence" value="ECO:0007669"/>
    <property type="project" value="TreeGrafter"/>
</dbReference>
<sequence length="428" mass="48767">MKIFLSLFLLYVKKSFLSNPDVKCLFTESAYTLIDMKKVAEAYCSYLIENYEDSKEKVCLKTKMKVKNFDESINKKVFAIDIGGTYLKICIVHFINNESNVLNYEKFEIKRELKTKEVDLFEWVAQMLNEYLSDKGEETTGIKEGAMTFSYPIKQDNCHNGEILSFGKDFPFRPIDLSEPKDPVKLLNNALKCLKIDLEIKIILNDANATFLSGYLTDSSTKMGIVLGTGSNCAFYTGDMVNDQIELINSEWGKFDNVSFKKSKYDDIIKETVLSENAVYQNVDYMIGGVKFIEIINLMYKDFTNTNKTISKEEIAQIRNQSDENNGNIENLELKKKIYEYFKSRSISILASLVIGIVEKNNFKGKIGINLNGSAFNGCGEWKKLKEMLDELARSMEITDVEFSMSFNEHASLLGCAYALVCNPKSID</sequence>
<dbReference type="GO" id="GO:0005739">
    <property type="term" value="C:mitochondrion"/>
    <property type="evidence" value="ECO:0007669"/>
    <property type="project" value="TreeGrafter"/>
</dbReference>
<dbReference type="GO" id="GO:0008865">
    <property type="term" value="F:fructokinase activity"/>
    <property type="evidence" value="ECO:0007669"/>
    <property type="project" value="TreeGrafter"/>
</dbReference>
<feature type="domain" description="Hexokinase C-terminal" evidence="9">
    <location>
        <begin position="222"/>
        <end position="420"/>
    </location>
</feature>
<evidence type="ECO:0000259" key="9">
    <source>
        <dbReference type="Pfam" id="PF03727"/>
    </source>
</evidence>
<protein>
    <recommendedName>
        <fullName evidence="6">Phosphotransferase</fullName>
        <ecNumber evidence="6">2.7.1.-</ecNumber>
    </recommendedName>
</protein>
<evidence type="ECO:0000256" key="7">
    <source>
        <dbReference type="SAM" id="SignalP"/>
    </source>
</evidence>
<feature type="signal peptide" evidence="7">
    <location>
        <begin position="1"/>
        <end position="17"/>
    </location>
</feature>
<evidence type="ECO:0000313" key="10">
    <source>
        <dbReference type="EMBL" id="TBU01085.1"/>
    </source>
</evidence>
<dbReference type="PRINTS" id="PR00475">
    <property type="entry name" value="HEXOKINASE"/>
</dbReference>
<keyword evidence="5 6" id="KW-0067">ATP-binding</keyword>
<dbReference type="GO" id="GO:0005524">
    <property type="term" value="F:ATP binding"/>
    <property type="evidence" value="ECO:0007669"/>
    <property type="project" value="UniProtKB-UniRule"/>
</dbReference>
<evidence type="ECO:0000256" key="2">
    <source>
        <dbReference type="ARBA" id="ARBA00022679"/>
    </source>
</evidence>
<dbReference type="InterPro" id="IPR043129">
    <property type="entry name" value="ATPase_NBD"/>
</dbReference>
<keyword evidence="7" id="KW-0732">Signal</keyword>
<dbReference type="InterPro" id="IPR022672">
    <property type="entry name" value="Hexokinase_N"/>
</dbReference>
<feature type="chain" id="PRO_5020470759" description="Phosphotransferase" evidence="7">
    <location>
        <begin position="18"/>
        <end position="428"/>
    </location>
</feature>
<dbReference type="CDD" id="cd24000">
    <property type="entry name" value="ASKHA_NBD_HK"/>
    <property type="match status" value="1"/>
</dbReference>
<dbReference type="GO" id="GO:0019158">
    <property type="term" value="F:mannokinase activity"/>
    <property type="evidence" value="ECO:0007669"/>
    <property type="project" value="TreeGrafter"/>
</dbReference>
<name>A0A4Q9L243_9MICR</name>
<keyword evidence="4 6" id="KW-0418">Kinase</keyword>
<evidence type="ECO:0000256" key="6">
    <source>
        <dbReference type="RuleBase" id="RU362007"/>
    </source>
</evidence>
<dbReference type="InterPro" id="IPR022673">
    <property type="entry name" value="Hexokinase_C"/>
</dbReference>
<accession>A0A4Q9L243</accession>
<dbReference type="GO" id="GO:0006006">
    <property type="term" value="P:glucose metabolic process"/>
    <property type="evidence" value="ECO:0007669"/>
    <property type="project" value="TreeGrafter"/>
</dbReference>
<dbReference type="PANTHER" id="PTHR19443">
    <property type="entry name" value="HEXOKINASE"/>
    <property type="match status" value="1"/>
</dbReference>
<keyword evidence="3 6" id="KW-0547">Nucleotide-binding</keyword>
<dbReference type="UniPathway" id="UPA00109">
    <property type="reaction ID" value="UER00180"/>
</dbReference>
<evidence type="ECO:0000313" key="11">
    <source>
        <dbReference type="Proteomes" id="UP000292362"/>
    </source>
</evidence>
<dbReference type="EMBL" id="PITJ01000811">
    <property type="protein sequence ID" value="TBU01085.1"/>
    <property type="molecule type" value="Genomic_DNA"/>
</dbReference>
<dbReference type="Pfam" id="PF03727">
    <property type="entry name" value="Hexokinase_2"/>
    <property type="match status" value="1"/>
</dbReference>
<dbReference type="PANTHER" id="PTHR19443:SF24">
    <property type="entry name" value="PHOSPHOTRANSFERASE"/>
    <property type="match status" value="1"/>
</dbReference>
<comment type="caution">
    <text evidence="10">The sequence shown here is derived from an EMBL/GenBank/DDBJ whole genome shotgun (WGS) entry which is preliminary data.</text>
</comment>
<dbReference type="Gene3D" id="3.40.367.20">
    <property type="match status" value="1"/>
</dbReference>
<evidence type="ECO:0000256" key="1">
    <source>
        <dbReference type="ARBA" id="ARBA00009225"/>
    </source>
</evidence>
<dbReference type="GO" id="GO:0005536">
    <property type="term" value="F:D-glucose binding"/>
    <property type="evidence" value="ECO:0007669"/>
    <property type="project" value="InterPro"/>
</dbReference>
<gene>
    <name evidence="10" type="ORF">CWI37_0811p0020</name>
</gene>
<dbReference type="SUPFAM" id="SSF53067">
    <property type="entry name" value="Actin-like ATPase domain"/>
    <property type="match status" value="2"/>
</dbReference>
<dbReference type="GO" id="GO:0006096">
    <property type="term" value="P:glycolytic process"/>
    <property type="evidence" value="ECO:0007669"/>
    <property type="project" value="UniProtKB-UniPathway"/>
</dbReference>
<dbReference type="GO" id="GO:0004340">
    <property type="term" value="F:glucokinase activity"/>
    <property type="evidence" value="ECO:0007669"/>
    <property type="project" value="TreeGrafter"/>
</dbReference>
<dbReference type="PROSITE" id="PS51748">
    <property type="entry name" value="HEXOKINASE_2"/>
    <property type="match status" value="1"/>
</dbReference>
<keyword evidence="6" id="KW-0324">Glycolysis</keyword>